<gene>
    <name evidence="1" type="ORF">RIU57_07880</name>
</gene>
<proteinExistence type="predicted"/>
<keyword evidence="2" id="KW-1185">Reference proteome</keyword>
<organism evidence="1 2">
    <name type="scientific">Achromobacter aegrifaciens</name>
    <dbReference type="NCBI Taxonomy" id="1287736"/>
    <lineage>
        <taxon>Bacteria</taxon>
        <taxon>Pseudomonadati</taxon>
        <taxon>Pseudomonadota</taxon>
        <taxon>Betaproteobacteria</taxon>
        <taxon>Burkholderiales</taxon>
        <taxon>Alcaligenaceae</taxon>
        <taxon>Achromobacter</taxon>
    </lineage>
</organism>
<comment type="caution">
    <text evidence="1">The sequence shown here is derived from an EMBL/GenBank/DDBJ whole genome shotgun (WGS) entry which is preliminary data.</text>
</comment>
<dbReference type="Proteomes" id="UP001264156">
    <property type="component" value="Unassembled WGS sequence"/>
</dbReference>
<reference evidence="2" key="1">
    <citation type="submission" date="2023-07" db="EMBL/GenBank/DDBJ databases">
        <title>Glyphosate-induced phosphonatase operons in soil bacteria of genus Achromobacter.</title>
        <authorList>
            <person name="Epiktetov D.O."/>
            <person name="Sviridov A.V."/>
            <person name="Tarlachkov S.V."/>
            <person name="Shushkova T.V."/>
            <person name="Toropygin I.Y."/>
            <person name="Leontievsky A."/>
        </authorList>
    </citation>
    <scope>NUCLEOTIDE SEQUENCE [LARGE SCALE GENOMIC DNA]</scope>
    <source>
        <strain evidence="2">Kg 16</strain>
    </source>
</reference>
<dbReference type="SUPFAM" id="SSF160424">
    <property type="entry name" value="BH3703-like"/>
    <property type="match status" value="1"/>
</dbReference>
<name>A0ABU2DA57_ACHAE</name>
<dbReference type="RefSeq" id="WP_310531903.1">
    <property type="nucleotide sequence ID" value="NZ_JAVKVN010000002.1"/>
</dbReference>
<dbReference type="EMBL" id="JAVKVN010000002">
    <property type="protein sequence ID" value="MDR7945012.1"/>
    <property type="molecule type" value="Genomic_DNA"/>
</dbReference>
<evidence type="ECO:0000313" key="1">
    <source>
        <dbReference type="EMBL" id="MDR7945012.1"/>
    </source>
</evidence>
<accession>A0ABU2DA57</accession>
<evidence type="ECO:0000313" key="2">
    <source>
        <dbReference type="Proteomes" id="UP001264156"/>
    </source>
</evidence>
<sequence>MSDQDIYQKIGQLLIDAGPEDAREIIVRAGIFSEGDGGRYEFDYVNQLGELNWFDPDGRAVGNLTELLVHLREYFMKNNLTAGGGAWVECEIRIKKVSDYIFQI</sequence>
<dbReference type="InterPro" id="IPR036170">
    <property type="entry name" value="YezG-like_sf"/>
</dbReference>
<protein>
    <submittedName>
        <fullName evidence="1">Uncharacterized protein</fullName>
    </submittedName>
</protein>